<evidence type="ECO:0000313" key="3">
    <source>
        <dbReference type="EMBL" id="SLM41541.1"/>
    </source>
</evidence>
<reference evidence="4" key="1">
    <citation type="submission" date="2017-03" db="EMBL/GenBank/DDBJ databases">
        <authorList>
            <person name="Sharma R."/>
            <person name="Thines M."/>
        </authorList>
    </citation>
    <scope>NUCLEOTIDE SEQUENCE [LARGE SCALE GENOMIC DNA]</scope>
</reference>
<feature type="compositionally biased region" description="Polar residues" evidence="2">
    <location>
        <begin position="386"/>
        <end position="395"/>
    </location>
</feature>
<proteinExistence type="predicted"/>
<feature type="region of interest" description="Disordered" evidence="2">
    <location>
        <begin position="328"/>
        <end position="417"/>
    </location>
</feature>
<name>A0A1W5DES5_9LECA</name>
<dbReference type="AlphaFoldDB" id="A0A1W5DES5"/>
<feature type="compositionally biased region" description="Low complexity" evidence="2">
    <location>
        <begin position="396"/>
        <end position="417"/>
    </location>
</feature>
<feature type="coiled-coil region" evidence="1">
    <location>
        <begin position="33"/>
        <end position="91"/>
    </location>
</feature>
<sequence length="417" mass="45355">MFPPPGYGLADLVLIFKIADQIRDALKNSPDEFQALSREVETLKSTVEKLAQRVPKDEHNINGKSQSAELISESIKLLEKLNAQLEKFKSLATDKKSPWDKLLFQNKETQKLREQMRIHTTSIRDFRIEAIQQQTDSISTQVSQIFDKVVLDKISDNTLGSTPWPEFFDGIYVGLESRDIEMDDIKANKDLIIKSIVDGIEKQKSTPKDAPATQRNAVASCDDHVNKQLGGATRRKSESGCKDTGQPLKYPWDAPDLMNVDPTSTATTDERAELKASILLAVTKMISIRDVGGSSIAHDGLPPDPSSAFAGEAPTALFDMGAFRPTEFSPNIGSGKRKIGTPSVPETKPEVGIRIGGGSSTASSGTSPSHVQKGSKRIWSALAHIGQSSWSTTEKTSQATKVASTSTAAFSSSPQQL</sequence>
<evidence type="ECO:0000256" key="2">
    <source>
        <dbReference type="SAM" id="MobiDB-lite"/>
    </source>
</evidence>
<keyword evidence="4" id="KW-1185">Reference proteome</keyword>
<dbReference type="EMBL" id="FWEW01003890">
    <property type="protein sequence ID" value="SLM41541.1"/>
    <property type="molecule type" value="Genomic_DNA"/>
</dbReference>
<organism evidence="3 4">
    <name type="scientific">Lasallia pustulata</name>
    <dbReference type="NCBI Taxonomy" id="136370"/>
    <lineage>
        <taxon>Eukaryota</taxon>
        <taxon>Fungi</taxon>
        <taxon>Dikarya</taxon>
        <taxon>Ascomycota</taxon>
        <taxon>Pezizomycotina</taxon>
        <taxon>Lecanoromycetes</taxon>
        <taxon>OSLEUM clade</taxon>
        <taxon>Umbilicariomycetidae</taxon>
        <taxon>Umbilicariales</taxon>
        <taxon>Umbilicariaceae</taxon>
        <taxon>Lasallia</taxon>
    </lineage>
</organism>
<keyword evidence="1" id="KW-0175">Coiled coil</keyword>
<evidence type="ECO:0000256" key="1">
    <source>
        <dbReference type="SAM" id="Coils"/>
    </source>
</evidence>
<evidence type="ECO:0000313" key="4">
    <source>
        <dbReference type="Proteomes" id="UP000192927"/>
    </source>
</evidence>
<dbReference type="Proteomes" id="UP000192927">
    <property type="component" value="Unassembled WGS sequence"/>
</dbReference>
<protein>
    <submittedName>
        <fullName evidence="3">Uncharacterized protein</fullName>
    </submittedName>
</protein>
<feature type="compositionally biased region" description="Low complexity" evidence="2">
    <location>
        <begin position="360"/>
        <end position="369"/>
    </location>
</feature>
<feature type="region of interest" description="Disordered" evidence="2">
    <location>
        <begin position="229"/>
        <end position="257"/>
    </location>
</feature>
<accession>A0A1W5DES5</accession>